<dbReference type="PANTHER" id="PTHR30055">
    <property type="entry name" value="HTH-TYPE TRANSCRIPTIONAL REGULATOR RUTR"/>
    <property type="match status" value="1"/>
</dbReference>
<protein>
    <submittedName>
        <fullName evidence="4">TetR family transcriptional regulator</fullName>
    </submittedName>
</protein>
<sequence>MSPKQQRGEATADRVLAAALDLYAAQGPGGLTMTALIAETGVSSGSLYHHFGSVDGLAAALYSRCMSELLDALIAALKRSRTARTGVRALVEAYLRFAQDNRPAACFIHASSYAGFLPAHAERIAEAKASRMRWIADWLRPYVEAGQVVALPDPLTEMLVIGPVAETSRRWLAGAPDVDLTIAARLLPERIWQSVRGECPPQDRTGR</sequence>
<feature type="DNA-binding region" description="H-T-H motif" evidence="2">
    <location>
        <begin position="32"/>
        <end position="51"/>
    </location>
</feature>
<dbReference type="GO" id="GO:0003700">
    <property type="term" value="F:DNA-binding transcription factor activity"/>
    <property type="evidence" value="ECO:0007669"/>
    <property type="project" value="TreeGrafter"/>
</dbReference>
<dbReference type="PANTHER" id="PTHR30055:SF187">
    <property type="entry name" value="TRANSCRIPTIONAL REGULATORY PROTEIN"/>
    <property type="match status" value="1"/>
</dbReference>
<dbReference type="RefSeq" id="WP_086573523.1">
    <property type="nucleotide sequence ID" value="NZ_NGFP01000071.1"/>
</dbReference>
<evidence type="ECO:0000256" key="1">
    <source>
        <dbReference type="ARBA" id="ARBA00023125"/>
    </source>
</evidence>
<dbReference type="SUPFAM" id="SSF48498">
    <property type="entry name" value="Tetracyclin repressor-like, C-terminal domain"/>
    <property type="match status" value="1"/>
</dbReference>
<gene>
    <name evidence="4" type="ORF">CA984_17290</name>
</gene>
<keyword evidence="1 2" id="KW-0238">DNA-binding</keyword>
<dbReference type="SUPFAM" id="SSF46689">
    <property type="entry name" value="Homeodomain-like"/>
    <property type="match status" value="1"/>
</dbReference>
<name>A0A243RLS6_9ACTN</name>
<dbReference type="PRINTS" id="PR00455">
    <property type="entry name" value="HTHTETR"/>
</dbReference>
<dbReference type="InterPro" id="IPR009057">
    <property type="entry name" value="Homeodomain-like_sf"/>
</dbReference>
<dbReference type="Pfam" id="PF00440">
    <property type="entry name" value="TetR_N"/>
    <property type="match status" value="1"/>
</dbReference>
<evidence type="ECO:0000256" key="2">
    <source>
        <dbReference type="PROSITE-ProRule" id="PRU00335"/>
    </source>
</evidence>
<dbReference type="EMBL" id="NGFP01000071">
    <property type="protein sequence ID" value="OUC95859.1"/>
    <property type="molecule type" value="Genomic_DNA"/>
</dbReference>
<comment type="caution">
    <text evidence="4">The sequence shown here is derived from an EMBL/GenBank/DDBJ whole genome shotgun (WGS) entry which is preliminary data.</text>
</comment>
<dbReference type="Proteomes" id="UP000194761">
    <property type="component" value="Unassembled WGS sequence"/>
</dbReference>
<accession>A0A243RLS6</accession>
<dbReference type="AlphaFoldDB" id="A0A243RLS6"/>
<evidence type="ECO:0000259" key="3">
    <source>
        <dbReference type="PROSITE" id="PS50977"/>
    </source>
</evidence>
<dbReference type="GO" id="GO:0000976">
    <property type="term" value="F:transcription cis-regulatory region binding"/>
    <property type="evidence" value="ECO:0007669"/>
    <property type="project" value="TreeGrafter"/>
</dbReference>
<dbReference type="InterPro" id="IPR036271">
    <property type="entry name" value="Tet_transcr_reg_TetR-rel_C_sf"/>
</dbReference>
<organism evidence="4 5">
    <name type="scientific">Streptosporangium minutum</name>
    <dbReference type="NCBI Taxonomy" id="569862"/>
    <lineage>
        <taxon>Bacteria</taxon>
        <taxon>Bacillati</taxon>
        <taxon>Actinomycetota</taxon>
        <taxon>Actinomycetes</taxon>
        <taxon>Streptosporangiales</taxon>
        <taxon>Streptosporangiaceae</taxon>
        <taxon>Streptosporangium</taxon>
    </lineage>
</organism>
<proteinExistence type="predicted"/>
<dbReference type="InterPro" id="IPR001647">
    <property type="entry name" value="HTH_TetR"/>
</dbReference>
<dbReference type="Gene3D" id="1.10.357.10">
    <property type="entry name" value="Tetracycline Repressor, domain 2"/>
    <property type="match status" value="1"/>
</dbReference>
<feature type="domain" description="HTH tetR-type" evidence="3">
    <location>
        <begin position="9"/>
        <end position="69"/>
    </location>
</feature>
<keyword evidence="5" id="KW-1185">Reference proteome</keyword>
<dbReference type="PROSITE" id="PS50977">
    <property type="entry name" value="HTH_TETR_2"/>
    <property type="match status" value="1"/>
</dbReference>
<reference evidence="4 5" key="1">
    <citation type="submission" date="2017-05" db="EMBL/GenBank/DDBJ databases">
        <title>Biotechnological potential of actinobacteria isolated from South African environments.</title>
        <authorList>
            <person name="Le Roes-Hill M."/>
            <person name="Prins A."/>
            <person name="Durrell K.A."/>
        </authorList>
    </citation>
    <scope>NUCLEOTIDE SEQUENCE [LARGE SCALE GENOMIC DNA]</scope>
    <source>
        <strain evidence="4">M26</strain>
    </source>
</reference>
<evidence type="ECO:0000313" key="5">
    <source>
        <dbReference type="Proteomes" id="UP000194761"/>
    </source>
</evidence>
<dbReference type="InterPro" id="IPR050109">
    <property type="entry name" value="HTH-type_TetR-like_transc_reg"/>
</dbReference>
<evidence type="ECO:0000313" key="4">
    <source>
        <dbReference type="EMBL" id="OUC95859.1"/>
    </source>
</evidence>